<dbReference type="RefSeq" id="XP_041223759.1">
    <property type="nucleotide sequence ID" value="XM_041377190.1"/>
</dbReference>
<evidence type="ECO:0000256" key="1">
    <source>
        <dbReference type="SAM" id="MobiDB-lite"/>
    </source>
</evidence>
<dbReference type="EMBL" id="JABBWK010000041">
    <property type="protein sequence ID" value="KAG1898183.1"/>
    <property type="molecule type" value="Genomic_DNA"/>
</dbReference>
<dbReference type="Proteomes" id="UP001195769">
    <property type="component" value="Unassembled WGS sequence"/>
</dbReference>
<sequence>MARIEEARGSVLSAIQPTQDAPKLQVDTITEALQTIQSHAASKANQPTAGEGLPPEDDSAANQQLPSQTAGWASHESSPWPLEGPPNSDDSATCQRPPNYPANGTVDDILPDEGHAEADELISEDGDDTNNMGGLTKPPPWHQINDSTEKLEFEHWMADNEDHHELMNEDDGPDDADDTDDMIYTPWHGFSEIDDYLESSDQTPKAEEYDGPELINEDNGPDDGCDADDTDDIAYAPWCGFSEMDDCLELSDQTPDDEECNGQMDEGDGPDGGDNANTSPETCVPPWHEVSTFRGEGHTGMMDEGDGDVEVNIEGDNDSEEDGLLCTGIQINLGKSIE</sequence>
<feature type="compositionally biased region" description="Polar residues" evidence="1">
    <location>
        <begin position="37"/>
        <end position="48"/>
    </location>
</feature>
<accession>A0AAD4HIT9</accession>
<protein>
    <submittedName>
        <fullName evidence="2">Uncharacterized protein</fullName>
    </submittedName>
</protein>
<feature type="compositionally biased region" description="Basic and acidic residues" evidence="1">
    <location>
        <begin position="147"/>
        <end position="167"/>
    </location>
</feature>
<feature type="compositionally biased region" description="Polar residues" evidence="1">
    <location>
        <begin position="60"/>
        <end position="77"/>
    </location>
</feature>
<comment type="caution">
    <text evidence="2">The sequence shown here is derived from an EMBL/GenBank/DDBJ whole genome shotgun (WGS) entry which is preliminary data.</text>
</comment>
<feature type="compositionally biased region" description="Acidic residues" evidence="1">
    <location>
        <begin position="168"/>
        <end position="181"/>
    </location>
</feature>
<dbReference type="GeneID" id="64671488"/>
<gene>
    <name evidence="2" type="ORF">F5891DRAFT_982083</name>
</gene>
<proteinExistence type="predicted"/>
<reference evidence="2" key="1">
    <citation type="journal article" date="2020" name="New Phytol.">
        <title>Comparative genomics reveals dynamic genome evolution in host specialist ectomycorrhizal fungi.</title>
        <authorList>
            <person name="Lofgren L.A."/>
            <person name="Nguyen N.H."/>
            <person name="Vilgalys R."/>
            <person name="Ruytinx J."/>
            <person name="Liao H.L."/>
            <person name="Branco S."/>
            <person name="Kuo A."/>
            <person name="LaButti K."/>
            <person name="Lipzen A."/>
            <person name="Andreopoulos W."/>
            <person name="Pangilinan J."/>
            <person name="Riley R."/>
            <person name="Hundley H."/>
            <person name="Na H."/>
            <person name="Barry K."/>
            <person name="Grigoriev I.V."/>
            <person name="Stajich J.E."/>
            <person name="Kennedy P.G."/>
        </authorList>
    </citation>
    <scope>NUCLEOTIDE SEQUENCE</scope>
    <source>
        <strain evidence="2">FC203</strain>
    </source>
</reference>
<organism evidence="2 3">
    <name type="scientific">Suillus fuscotomentosus</name>
    <dbReference type="NCBI Taxonomy" id="1912939"/>
    <lineage>
        <taxon>Eukaryota</taxon>
        <taxon>Fungi</taxon>
        <taxon>Dikarya</taxon>
        <taxon>Basidiomycota</taxon>
        <taxon>Agaricomycotina</taxon>
        <taxon>Agaricomycetes</taxon>
        <taxon>Agaricomycetidae</taxon>
        <taxon>Boletales</taxon>
        <taxon>Suillineae</taxon>
        <taxon>Suillaceae</taxon>
        <taxon>Suillus</taxon>
    </lineage>
</organism>
<feature type="compositionally biased region" description="Acidic residues" evidence="1">
    <location>
        <begin position="250"/>
        <end position="271"/>
    </location>
</feature>
<evidence type="ECO:0000313" key="3">
    <source>
        <dbReference type="Proteomes" id="UP001195769"/>
    </source>
</evidence>
<evidence type="ECO:0000313" key="2">
    <source>
        <dbReference type="EMBL" id="KAG1898183.1"/>
    </source>
</evidence>
<feature type="compositionally biased region" description="Acidic residues" evidence="1">
    <location>
        <begin position="209"/>
        <end position="229"/>
    </location>
</feature>
<feature type="region of interest" description="Disordered" evidence="1">
    <location>
        <begin position="1"/>
        <end position="23"/>
    </location>
</feature>
<feature type="region of interest" description="Disordered" evidence="1">
    <location>
        <begin position="37"/>
        <end position="229"/>
    </location>
</feature>
<feature type="region of interest" description="Disordered" evidence="1">
    <location>
        <begin position="250"/>
        <end position="288"/>
    </location>
</feature>
<keyword evidence="3" id="KW-1185">Reference proteome</keyword>
<dbReference type="AlphaFoldDB" id="A0AAD4HIT9"/>
<name>A0AAD4HIT9_9AGAM</name>
<feature type="compositionally biased region" description="Acidic residues" evidence="1">
    <location>
        <begin position="119"/>
        <end position="128"/>
    </location>
</feature>